<sequence length="293" mass="32653">MDRLVRRASSVLGCPLDSVEVVGNGRMTAKLSSLLNNTSPSTGHSDSSGQLLQHCKRVKKSGKMNMSTTSPASFPKIISETPVIAVYHASPGIAGAPKKRMVYVRRLQAEPTTVLKKEWPLAWTGGFWGYEFKYETKEEDHRPAKRVRLETPDETGVSLDNSSFRSAVWQSHSSASGRMYFRANVEYNGPDHPKDFVLQCFNSECGVFRYDTQYPICDMGGPDAFRDRKDHIPVSYLQGVGSRTASYNLNTSTQNKKRHGYPLKHTPSEMALQLHLALGGPPYPARGFTLTRH</sequence>
<dbReference type="EMBL" id="CM041533">
    <property type="protein sequence ID" value="KAI3374522.1"/>
    <property type="molecule type" value="Genomic_DNA"/>
</dbReference>
<keyword evidence="2" id="KW-1185">Reference proteome</keyword>
<protein>
    <submittedName>
        <fullName evidence="1">Uncharacterized protein</fullName>
    </submittedName>
</protein>
<proteinExistence type="predicted"/>
<comment type="caution">
    <text evidence="1">The sequence shown here is derived from an EMBL/GenBank/DDBJ whole genome shotgun (WGS) entry which is preliminary data.</text>
</comment>
<dbReference type="Proteomes" id="UP000831701">
    <property type="component" value="Chromosome 3"/>
</dbReference>
<name>A0ACB8X391_9TELE</name>
<evidence type="ECO:0000313" key="1">
    <source>
        <dbReference type="EMBL" id="KAI3374522.1"/>
    </source>
</evidence>
<gene>
    <name evidence="1" type="ORF">L3Q82_021006</name>
</gene>
<reference evidence="1" key="1">
    <citation type="submission" date="2022-04" db="EMBL/GenBank/DDBJ databases">
        <title>Jade perch genome.</title>
        <authorList>
            <person name="Chao B."/>
        </authorList>
    </citation>
    <scope>NUCLEOTIDE SEQUENCE</scope>
    <source>
        <strain evidence="1">CB-2022</strain>
    </source>
</reference>
<accession>A0ACB8X391</accession>
<organism evidence="1 2">
    <name type="scientific">Scortum barcoo</name>
    <name type="common">barcoo grunter</name>
    <dbReference type="NCBI Taxonomy" id="214431"/>
    <lineage>
        <taxon>Eukaryota</taxon>
        <taxon>Metazoa</taxon>
        <taxon>Chordata</taxon>
        <taxon>Craniata</taxon>
        <taxon>Vertebrata</taxon>
        <taxon>Euteleostomi</taxon>
        <taxon>Actinopterygii</taxon>
        <taxon>Neopterygii</taxon>
        <taxon>Teleostei</taxon>
        <taxon>Neoteleostei</taxon>
        <taxon>Acanthomorphata</taxon>
        <taxon>Eupercaria</taxon>
        <taxon>Centrarchiformes</taxon>
        <taxon>Terapontoidei</taxon>
        <taxon>Terapontidae</taxon>
        <taxon>Scortum</taxon>
    </lineage>
</organism>
<evidence type="ECO:0000313" key="2">
    <source>
        <dbReference type="Proteomes" id="UP000831701"/>
    </source>
</evidence>